<dbReference type="AlphaFoldDB" id="A0A8S2VV04"/>
<sequence>MDKKAAISVDAGEWVLFLNASNILSNIDEPMNKIELLKLEVIRRKPLVVGIVETWLSSENDISQYKRQIYDYKNTDWEVFRHKLSLADWASIFNEKLDLSDKVKAWTNFILRVVEECIPHKRISVSSRDSPWFNNDLKHLLKIRDKKYHKAKKNDKYRKQYEEFAWEFEKLCDTAKKQYYEKQSTELNTSSKKWWT</sequence>
<reference evidence="1" key="1">
    <citation type="submission" date="2021-02" db="EMBL/GenBank/DDBJ databases">
        <authorList>
            <person name="Nowell W R."/>
        </authorList>
    </citation>
    <scope>NUCLEOTIDE SEQUENCE</scope>
</reference>
<protein>
    <submittedName>
        <fullName evidence="1">Uncharacterized protein</fullName>
    </submittedName>
</protein>
<organism evidence="1 2">
    <name type="scientific">Didymodactylos carnosus</name>
    <dbReference type="NCBI Taxonomy" id="1234261"/>
    <lineage>
        <taxon>Eukaryota</taxon>
        <taxon>Metazoa</taxon>
        <taxon>Spiralia</taxon>
        <taxon>Gnathifera</taxon>
        <taxon>Rotifera</taxon>
        <taxon>Eurotatoria</taxon>
        <taxon>Bdelloidea</taxon>
        <taxon>Philodinida</taxon>
        <taxon>Philodinidae</taxon>
        <taxon>Didymodactylos</taxon>
    </lineage>
</organism>
<gene>
    <name evidence="1" type="ORF">TMI583_LOCUS44083</name>
</gene>
<feature type="non-terminal residue" evidence="1">
    <location>
        <position position="1"/>
    </location>
</feature>
<evidence type="ECO:0000313" key="2">
    <source>
        <dbReference type="Proteomes" id="UP000682733"/>
    </source>
</evidence>
<proteinExistence type="predicted"/>
<accession>A0A8S2VV04</accession>
<evidence type="ECO:0000313" key="1">
    <source>
        <dbReference type="EMBL" id="CAF4413192.1"/>
    </source>
</evidence>
<dbReference type="EMBL" id="CAJOBA010075064">
    <property type="protein sequence ID" value="CAF4413192.1"/>
    <property type="molecule type" value="Genomic_DNA"/>
</dbReference>
<name>A0A8S2VV04_9BILA</name>
<dbReference type="Proteomes" id="UP000682733">
    <property type="component" value="Unassembled WGS sequence"/>
</dbReference>
<comment type="caution">
    <text evidence="1">The sequence shown here is derived from an EMBL/GenBank/DDBJ whole genome shotgun (WGS) entry which is preliminary data.</text>
</comment>